<keyword evidence="2" id="KW-0964">Secreted</keyword>
<dbReference type="Gene3D" id="2.80.10.50">
    <property type="match status" value="1"/>
</dbReference>
<dbReference type="SUPFAM" id="SSF50386">
    <property type="entry name" value="STI-like"/>
    <property type="match status" value="1"/>
</dbReference>
<evidence type="ECO:0000256" key="5">
    <source>
        <dbReference type="ARBA" id="ARBA00023157"/>
    </source>
</evidence>
<organism evidence="7">
    <name type="scientific">Medicago truncatula</name>
    <name type="common">Barrel medic</name>
    <name type="synonym">Medicago tribuloides</name>
    <dbReference type="NCBI Taxonomy" id="3880"/>
    <lineage>
        <taxon>Eukaryota</taxon>
        <taxon>Viridiplantae</taxon>
        <taxon>Streptophyta</taxon>
        <taxon>Embryophyta</taxon>
        <taxon>Tracheophyta</taxon>
        <taxon>Spermatophyta</taxon>
        <taxon>Magnoliopsida</taxon>
        <taxon>eudicotyledons</taxon>
        <taxon>Gunneridae</taxon>
        <taxon>Pentapetalae</taxon>
        <taxon>rosids</taxon>
        <taxon>fabids</taxon>
        <taxon>Fabales</taxon>
        <taxon>Fabaceae</taxon>
        <taxon>Papilionoideae</taxon>
        <taxon>50 kb inversion clade</taxon>
        <taxon>NPAAA clade</taxon>
        <taxon>Hologalegina</taxon>
        <taxon>IRL clade</taxon>
        <taxon>Trifolieae</taxon>
        <taxon>Medicago</taxon>
    </lineage>
</organism>
<dbReference type="ExpressionAtlas" id="I3SQ24">
    <property type="expression patterns" value="differential"/>
</dbReference>
<dbReference type="PANTHER" id="PTHR33107">
    <property type="entry name" value="KUNITZ TRYPSIN INHIBITOR 2"/>
    <property type="match status" value="1"/>
</dbReference>
<evidence type="ECO:0008006" key="8">
    <source>
        <dbReference type="Google" id="ProtNLM"/>
    </source>
</evidence>
<dbReference type="MEROPS" id="I03.025"/>
<dbReference type="AlphaFoldDB" id="I3SQ24"/>
<accession>I3SQ24</accession>
<dbReference type="InterPro" id="IPR002160">
    <property type="entry name" value="Prot_inh_Kunz-lg"/>
</dbReference>
<evidence type="ECO:0000256" key="2">
    <source>
        <dbReference type="ARBA" id="ARBA00022525"/>
    </source>
</evidence>
<dbReference type="EMBL" id="BT142572">
    <property type="protein sequence ID" value="AFK42366.1"/>
    <property type="molecule type" value="mRNA"/>
</dbReference>
<protein>
    <recommendedName>
        <fullName evidence="8">Kunitz type trypsin inhibitor / Alpha-fucosidase</fullName>
    </recommendedName>
</protein>
<evidence type="ECO:0000256" key="4">
    <source>
        <dbReference type="ARBA" id="ARBA00022900"/>
    </source>
</evidence>
<evidence type="ECO:0000313" key="7">
    <source>
        <dbReference type="EMBL" id="AFK42366.1"/>
    </source>
</evidence>
<keyword evidence="5" id="KW-1015">Disulfide bond</keyword>
<keyword evidence="6" id="KW-0732">Signal</keyword>
<feature type="signal peptide" evidence="6">
    <location>
        <begin position="1"/>
        <end position="27"/>
    </location>
</feature>
<dbReference type="GO" id="GO:0004867">
    <property type="term" value="F:serine-type endopeptidase inhibitor activity"/>
    <property type="evidence" value="ECO:0007669"/>
    <property type="project" value="UniProtKB-KW"/>
</dbReference>
<sequence>MKPTLLATLPFLLFALTTYFPLPFTQGVEQVKDKNGSPILVSKKYFIWPADGSGGGLRLNETEQCPLVVQQAFSEDVKSLPLKFIPTENINDFIFTGYTSLDIVFEKKTKCAESSKWVVVKGGFMEPWIGIGGGVNGKSVIDGLFKIETIRSFRGYKLVFCPTISDPTGQCNNIGRFFDNENGLRLIMSENFKPFEVVFVDVEDTAGFGRSVV</sequence>
<name>I3SQ24_MEDTR</name>
<reference evidence="7" key="1">
    <citation type="submission" date="2012-05" db="EMBL/GenBank/DDBJ databases">
        <authorList>
            <person name="Krishnakumar V."/>
            <person name="Cheung F."/>
            <person name="Xiao Y."/>
            <person name="Chan A."/>
            <person name="Moskal W.A."/>
            <person name="Town C.D."/>
        </authorList>
    </citation>
    <scope>NUCLEOTIDE SEQUENCE</scope>
</reference>
<feature type="chain" id="PRO_5003679690" description="Kunitz type trypsin inhibitor / Alpha-fucosidase" evidence="6">
    <location>
        <begin position="28"/>
        <end position="213"/>
    </location>
</feature>
<keyword evidence="4" id="KW-0722">Serine protease inhibitor</keyword>
<evidence type="ECO:0000256" key="6">
    <source>
        <dbReference type="SAM" id="SignalP"/>
    </source>
</evidence>
<keyword evidence="3" id="KW-0646">Protease inhibitor</keyword>
<dbReference type="PANTHER" id="PTHR33107:SF21">
    <property type="entry name" value="KUNITZ FAMILY TRYPSIN AND PROTEASE INHIBITOR PROTEIN"/>
    <property type="match status" value="1"/>
</dbReference>
<evidence type="ECO:0000256" key="3">
    <source>
        <dbReference type="ARBA" id="ARBA00022690"/>
    </source>
</evidence>
<dbReference type="InterPro" id="IPR011065">
    <property type="entry name" value="Kunitz_inhibitor_STI-like_sf"/>
</dbReference>
<comment type="subcellular location">
    <subcellularLocation>
        <location evidence="1">Secreted</location>
    </subcellularLocation>
</comment>
<dbReference type="CDD" id="cd23376">
    <property type="entry name" value="beta-trefoil_STI_DrTI"/>
    <property type="match status" value="1"/>
</dbReference>
<dbReference type="Pfam" id="PF00197">
    <property type="entry name" value="Kunitz_legume"/>
    <property type="match status" value="1"/>
</dbReference>
<dbReference type="SMART" id="SM00452">
    <property type="entry name" value="STI"/>
    <property type="match status" value="1"/>
</dbReference>
<evidence type="ECO:0000256" key="1">
    <source>
        <dbReference type="ARBA" id="ARBA00004613"/>
    </source>
</evidence>
<dbReference type="GO" id="GO:0005576">
    <property type="term" value="C:extracellular region"/>
    <property type="evidence" value="ECO:0007669"/>
    <property type="project" value="UniProtKB-SubCell"/>
</dbReference>
<proteinExistence type="evidence at transcript level"/>